<dbReference type="STRING" id="84698.SAMN04488528_1004169"/>
<keyword evidence="7 8" id="KW-0378">Hydrolase</keyword>
<evidence type="ECO:0000256" key="5">
    <source>
        <dbReference type="ARBA" id="ARBA00022490"/>
    </source>
</evidence>
<dbReference type="InterPro" id="IPR002410">
    <property type="entry name" value="Peptidase_S33"/>
</dbReference>
<dbReference type="PANTHER" id="PTHR43722:SF1">
    <property type="entry name" value="PROLINE IMINOPEPTIDASE"/>
    <property type="match status" value="1"/>
</dbReference>
<name>A0A1I0WB34_9CLOT</name>
<dbReference type="Proteomes" id="UP000198619">
    <property type="component" value="Unassembled WGS sequence"/>
</dbReference>
<feature type="domain" description="AB hydrolase-1" evidence="11">
    <location>
        <begin position="38"/>
        <end position="300"/>
    </location>
</feature>
<keyword evidence="6 8" id="KW-0645">Protease</keyword>
<dbReference type="InterPro" id="IPR029058">
    <property type="entry name" value="AB_hydrolase_fold"/>
</dbReference>
<reference evidence="12 13" key="1">
    <citation type="submission" date="2016-10" db="EMBL/GenBank/DDBJ databases">
        <authorList>
            <person name="de Groot N.N."/>
        </authorList>
    </citation>
    <scope>NUCLEOTIDE SEQUENCE [LARGE SCALE GENOMIC DNA]</scope>
    <source>
        <strain evidence="12 13">DSM 12271</strain>
    </source>
</reference>
<protein>
    <recommendedName>
        <fullName evidence="8 10">Proline iminopeptidase</fullName>
        <shortName evidence="8">PIP</shortName>
        <ecNumber evidence="8 10">3.4.11.5</ecNumber>
    </recommendedName>
    <alternativeName>
        <fullName evidence="8">Prolyl aminopeptidase</fullName>
    </alternativeName>
</protein>
<dbReference type="PIRSF" id="PIRSF006431">
    <property type="entry name" value="Pept_S33"/>
    <property type="match status" value="1"/>
</dbReference>
<accession>A0A1I0WB34</accession>
<dbReference type="GO" id="GO:0005737">
    <property type="term" value="C:cytoplasm"/>
    <property type="evidence" value="ECO:0007669"/>
    <property type="project" value="UniProtKB-SubCell"/>
</dbReference>
<dbReference type="PANTHER" id="PTHR43722">
    <property type="entry name" value="PROLINE IMINOPEPTIDASE"/>
    <property type="match status" value="1"/>
</dbReference>
<evidence type="ECO:0000256" key="7">
    <source>
        <dbReference type="ARBA" id="ARBA00022801"/>
    </source>
</evidence>
<dbReference type="EMBL" id="FOKI01000004">
    <property type="protein sequence ID" value="SFA85488.1"/>
    <property type="molecule type" value="Genomic_DNA"/>
</dbReference>
<dbReference type="Gene3D" id="3.40.50.1820">
    <property type="entry name" value="alpha/beta hydrolase"/>
    <property type="match status" value="1"/>
</dbReference>
<dbReference type="AlphaFoldDB" id="A0A1I0WB34"/>
<feature type="active site" evidence="9">
    <location>
        <position position="268"/>
    </location>
</feature>
<evidence type="ECO:0000256" key="4">
    <source>
        <dbReference type="ARBA" id="ARBA00022438"/>
    </source>
</evidence>
<evidence type="ECO:0000256" key="9">
    <source>
        <dbReference type="PIRSR" id="PIRSR006431-1"/>
    </source>
</evidence>
<organism evidence="12 13">
    <name type="scientific">Clostridium frigidicarnis</name>
    <dbReference type="NCBI Taxonomy" id="84698"/>
    <lineage>
        <taxon>Bacteria</taxon>
        <taxon>Bacillati</taxon>
        <taxon>Bacillota</taxon>
        <taxon>Clostridia</taxon>
        <taxon>Eubacteriales</taxon>
        <taxon>Clostridiaceae</taxon>
        <taxon>Clostridium</taxon>
    </lineage>
</organism>
<dbReference type="GO" id="GO:0004177">
    <property type="term" value="F:aminopeptidase activity"/>
    <property type="evidence" value="ECO:0007669"/>
    <property type="project" value="UniProtKB-UniRule"/>
</dbReference>
<keyword evidence="5 8" id="KW-0963">Cytoplasm</keyword>
<dbReference type="InterPro" id="IPR000073">
    <property type="entry name" value="AB_hydrolase_1"/>
</dbReference>
<evidence type="ECO:0000313" key="12">
    <source>
        <dbReference type="EMBL" id="SFA85488.1"/>
    </source>
</evidence>
<evidence type="ECO:0000256" key="8">
    <source>
        <dbReference type="PIRNR" id="PIRNR006431"/>
    </source>
</evidence>
<gene>
    <name evidence="12" type="ORF">SAMN04488528_1004169</name>
</gene>
<evidence type="ECO:0000256" key="2">
    <source>
        <dbReference type="ARBA" id="ARBA00004496"/>
    </source>
</evidence>
<feature type="active site" description="Nucleophile" evidence="9">
    <location>
        <position position="112"/>
    </location>
</feature>
<dbReference type="NCBIfam" id="TIGR01249">
    <property type="entry name" value="pro_imino_pep_1"/>
    <property type="match status" value="1"/>
</dbReference>
<comment type="catalytic activity">
    <reaction evidence="1 8 10">
        <text>Release of N-terminal proline from a peptide.</text>
        <dbReference type="EC" id="3.4.11.5"/>
    </reaction>
</comment>
<feature type="active site" description="Proton donor" evidence="9">
    <location>
        <position position="296"/>
    </location>
</feature>
<evidence type="ECO:0000256" key="10">
    <source>
        <dbReference type="RuleBase" id="RU003421"/>
    </source>
</evidence>
<dbReference type="GO" id="GO:0006508">
    <property type="term" value="P:proteolysis"/>
    <property type="evidence" value="ECO:0007669"/>
    <property type="project" value="UniProtKB-KW"/>
</dbReference>
<sequence length="318" mass="36607">MSNRILFPEIKPYKTEMLKVSELHTMYYEEVGNPNGEPILFLHGGPGAGLSEGYRRYFDPEFYRIILFDQRGAGKSIPHAELRENTTKHLVEDIEKLREHLNIEKWVVLGGSWGTTLALTYAINHPSKVLGLILRGIFLGTKSEIDWIYQEGASKIYPDKWEEYFNLIPEDERGNMIEAYYKRLTSSNEEERLKAARAWSMWEGSIVNLIPDDETIEEFGSSGLALSMARTECHYFINSMFNESDNYILEHADSIKDIPCRIVHGRYDMDCRVFAAWELHKLLPKSELKIIKDAGHSGMEPGTISELVQAAEDFKKLY</sequence>
<dbReference type="PRINTS" id="PR00793">
    <property type="entry name" value="PROAMNOPTASE"/>
</dbReference>
<dbReference type="RefSeq" id="WP_177199303.1">
    <property type="nucleotide sequence ID" value="NZ_FOKI01000004.1"/>
</dbReference>
<comment type="subcellular location">
    <subcellularLocation>
        <location evidence="2 8">Cytoplasm</location>
    </subcellularLocation>
</comment>
<keyword evidence="13" id="KW-1185">Reference proteome</keyword>
<dbReference type="SUPFAM" id="SSF53474">
    <property type="entry name" value="alpha/beta-Hydrolases"/>
    <property type="match status" value="1"/>
</dbReference>
<dbReference type="PRINTS" id="PR00111">
    <property type="entry name" value="ABHYDROLASE"/>
</dbReference>
<evidence type="ECO:0000256" key="6">
    <source>
        <dbReference type="ARBA" id="ARBA00022670"/>
    </source>
</evidence>
<evidence type="ECO:0000313" key="13">
    <source>
        <dbReference type="Proteomes" id="UP000198619"/>
    </source>
</evidence>
<dbReference type="Pfam" id="PF00561">
    <property type="entry name" value="Abhydrolase_1"/>
    <property type="match status" value="1"/>
</dbReference>
<dbReference type="EC" id="3.4.11.5" evidence="8 10"/>
<keyword evidence="4 8" id="KW-0031">Aminopeptidase</keyword>
<comment type="similarity">
    <text evidence="3 8 10">Belongs to the peptidase S33 family.</text>
</comment>
<proteinExistence type="inferred from homology"/>
<evidence type="ECO:0000259" key="11">
    <source>
        <dbReference type="Pfam" id="PF00561"/>
    </source>
</evidence>
<evidence type="ECO:0000256" key="1">
    <source>
        <dbReference type="ARBA" id="ARBA00001585"/>
    </source>
</evidence>
<evidence type="ECO:0000256" key="3">
    <source>
        <dbReference type="ARBA" id="ARBA00010088"/>
    </source>
</evidence>
<dbReference type="InterPro" id="IPR005944">
    <property type="entry name" value="Pro_iminopeptidase"/>
</dbReference>